<dbReference type="InterPro" id="IPR015422">
    <property type="entry name" value="PyrdxlP-dep_Trfase_small"/>
</dbReference>
<keyword evidence="3" id="KW-0032">Aminotransferase</keyword>
<dbReference type="PANTHER" id="PTHR43807">
    <property type="entry name" value="FI04487P"/>
    <property type="match status" value="1"/>
</dbReference>
<evidence type="ECO:0000256" key="2">
    <source>
        <dbReference type="ARBA" id="ARBA00007441"/>
    </source>
</evidence>
<proteinExistence type="inferred from homology"/>
<sequence length="443" mass="48149">MLRATKPTPLLRTCARALSSAAETSVANNIGKNVFAEFSALAAKHGSLNLGQGFPSFGTPAFLKEAATEAIAGEHNQYTRPGGNPGLVNVLADVYSPLYGRQLNPLTEIVTFTGAQEGIFCIFLSLLSAGDEVLILEPYFDAYINIAKLLGITTVGLPLEMNAAKKAKYNDPSCKDTFSSKDLVLDLAKLEASITPKTKMLVLNTPHNPTGKVFSRTELEGIADIMRRHPDIIILSDEVYEFMCFEGTPHERIATFDGMYDRVISLFSAGKTFSCTGWRVGYAILPPKLALPVAKTHSAVPFCGALPFELAVAKGFEVARDNGYLDELPRILEAKRDVIVDALQAANLKPIVPDGGYFVTCNVASLDAYEEFATFEGRDDLENEMRPDYQVAQKLCIEHGLTVIPTSPFYTSVANQPSPALVRIAFCKDDETLAKAVSIIHDL</sequence>
<dbReference type="GeneID" id="19956483"/>
<reference evidence="7 8" key="1">
    <citation type="submission" date="2012-04" db="EMBL/GenBank/DDBJ databases">
        <title>The Genome Sequence of Saprolegnia declina VS20.</title>
        <authorList>
            <consortium name="The Broad Institute Genome Sequencing Platform"/>
            <person name="Russ C."/>
            <person name="Nusbaum C."/>
            <person name="Tyler B."/>
            <person name="van West P."/>
            <person name="Dieguez-Uribeondo J."/>
            <person name="de Bruijn I."/>
            <person name="Tripathy S."/>
            <person name="Jiang R."/>
            <person name="Young S.K."/>
            <person name="Zeng Q."/>
            <person name="Gargeya S."/>
            <person name="Fitzgerald M."/>
            <person name="Haas B."/>
            <person name="Abouelleil A."/>
            <person name="Alvarado L."/>
            <person name="Arachchi H.M."/>
            <person name="Berlin A."/>
            <person name="Chapman S.B."/>
            <person name="Goldberg J."/>
            <person name="Griggs A."/>
            <person name="Gujja S."/>
            <person name="Hansen M."/>
            <person name="Howarth C."/>
            <person name="Imamovic A."/>
            <person name="Larimer J."/>
            <person name="McCowen C."/>
            <person name="Montmayeur A."/>
            <person name="Murphy C."/>
            <person name="Neiman D."/>
            <person name="Pearson M."/>
            <person name="Priest M."/>
            <person name="Roberts A."/>
            <person name="Saif S."/>
            <person name="Shea T."/>
            <person name="Sisk P."/>
            <person name="Sykes S."/>
            <person name="Wortman J."/>
            <person name="Nusbaum C."/>
            <person name="Birren B."/>
        </authorList>
    </citation>
    <scope>NUCLEOTIDE SEQUENCE [LARGE SCALE GENOMIC DNA]</scope>
    <source>
        <strain evidence="7 8">VS20</strain>
    </source>
</reference>
<keyword evidence="8" id="KW-1185">Reference proteome</keyword>
<dbReference type="RefSeq" id="XP_008620160.1">
    <property type="nucleotide sequence ID" value="XM_008621938.1"/>
</dbReference>
<dbReference type="OrthoDB" id="7042322at2759"/>
<dbReference type="InParanoid" id="T0PVY0"/>
<accession>T0PVY0</accession>
<keyword evidence="5" id="KW-0663">Pyridoxal phosphate</keyword>
<dbReference type="Proteomes" id="UP000030762">
    <property type="component" value="Unassembled WGS sequence"/>
</dbReference>
<protein>
    <recommendedName>
        <fullName evidence="6">Aminotransferase class I/classII large domain-containing protein</fullName>
    </recommendedName>
</protein>
<evidence type="ECO:0000256" key="1">
    <source>
        <dbReference type="ARBA" id="ARBA00001933"/>
    </source>
</evidence>
<comment type="similarity">
    <text evidence="2">Belongs to the class-I pyridoxal-phosphate-dependent aminotransferase family.</text>
</comment>
<dbReference type="OMA" id="SQGANQY"/>
<dbReference type="AlphaFoldDB" id="T0PVY0"/>
<dbReference type="InterPro" id="IPR015421">
    <property type="entry name" value="PyrdxlP-dep_Trfase_major"/>
</dbReference>
<dbReference type="VEuPathDB" id="FungiDB:SDRG_15756"/>
<evidence type="ECO:0000256" key="4">
    <source>
        <dbReference type="ARBA" id="ARBA00022679"/>
    </source>
</evidence>
<dbReference type="InterPro" id="IPR051326">
    <property type="entry name" value="Kynurenine-oxoglutarate_AT"/>
</dbReference>
<dbReference type="GO" id="GO:0016212">
    <property type="term" value="F:kynurenine-oxoglutarate transaminase activity"/>
    <property type="evidence" value="ECO:0007669"/>
    <property type="project" value="TreeGrafter"/>
</dbReference>
<evidence type="ECO:0000259" key="6">
    <source>
        <dbReference type="Pfam" id="PF00155"/>
    </source>
</evidence>
<dbReference type="Pfam" id="PF00155">
    <property type="entry name" value="Aminotran_1_2"/>
    <property type="match status" value="1"/>
</dbReference>
<dbReference type="STRING" id="1156394.T0PVY0"/>
<feature type="domain" description="Aminotransferase class I/classII large" evidence="6">
    <location>
        <begin position="48"/>
        <end position="440"/>
    </location>
</feature>
<gene>
    <name evidence="7" type="ORF">SDRG_15756</name>
</gene>
<dbReference type="GO" id="GO:0030170">
    <property type="term" value="F:pyridoxal phosphate binding"/>
    <property type="evidence" value="ECO:0007669"/>
    <property type="project" value="InterPro"/>
</dbReference>
<name>T0PVY0_SAPDV</name>
<dbReference type="eggNOG" id="KOG0257">
    <property type="taxonomic scope" value="Eukaryota"/>
</dbReference>
<evidence type="ECO:0000256" key="3">
    <source>
        <dbReference type="ARBA" id="ARBA00022576"/>
    </source>
</evidence>
<dbReference type="InterPro" id="IPR015424">
    <property type="entry name" value="PyrdxlP-dep_Trfase"/>
</dbReference>
<keyword evidence="4" id="KW-0808">Transferase</keyword>
<dbReference type="EMBL" id="JH767232">
    <property type="protein sequence ID" value="EQC26411.1"/>
    <property type="molecule type" value="Genomic_DNA"/>
</dbReference>
<dbReference type="PANTHER" id="PTHR43807:SF20">
    <property type="entry name" value="FI04487P"/>
    <property type="match status" value="1"/>
</dbReference>
<dbReference type="CDD" id="cd00609">
    <property type="entry name" value="AAT_like"/>
    <property type="match status" value="1"/>
</dbReference>
<evidence type="ECO:0000256" key="5">
    <source>
        <dbReference type="ARBA" id="ARBA00022898"/>
    </source>
</evidence>
<organism evidence="7 8">
    <name type="scientific">Saprolegnia diclina (strain VS20)</name>
    <dbReference type="NCBI Taxonomy" id="1156394"/>
    <lineage>
        <taxon>Eukaryota</taxon>
        <taxon>Sar</taxon>
        <taxon>Stramenopiles</taxon>
        <taxon>Oomycota</taxon>
        <taxon>Saprolegniomycetes</taxon>
        <taxon>Saprolegniales</taxon>
        <taxon>Saprolegniaceae</taxon>
        <taxon>Saprolegnia</taxon>
    </lineage>
</organism>
<evidence type="ECO:0000313" key="7">
    <source>
        <dbReference type="EMBL" id="EQC26411.1"/>
    </source>
</evidence>
<dbReference type="Gene3D" id="3.40.640.10">
    <property type="entry name" value="Type I PLP-dependent aspartate aminotransferase-like (Major domain)"/>
    <property type="match status" value="1"/>
</dbReference>
<evidence type="ECO:0000313" key="8">
    <source>
        <dbReference type="Proteomes" id="UP000030762"/>
    </source>
</evidence>
<dbReference type="Gene3D" id="3.90.1150.10">
    <property type="entry name" value="Aspartate Aminotransferase, domain 1"/>
    <property type="match status" value="1"/>
</dbReference>
<dbReference type="SUPFAM" id="SSF53383">
    <property type="entry name" value="PLP-dependent transferases"/>
    <property type="match status" value="1"/>
</dbReference>
<dbReference type="GO" id="GO:0005739">
    <property type="term" value="C:mitochondrion"/>
    <property type="evidence" value="ECO:0007669"/>
    <property type="project" value="TreeGrafter"/>
</dbReference>
<comment type="cofactor">
    <cofactor evidence="1">
        <name>pyridoxal 5'-phosphate</name>
        <dbReference type="ChEBI" id="CHEBI:597326"/>
    </cofactor>
</comment>
<dbReference type="InterPro" id="IPR004839">
    <property type="entry name" value="Aminotransferase_I/II_large"/>
</dbReference>
<dbReference type="FunFam" id="3.40.640.10:FF:000024">
    <property type="entry name" value="Kynurenine--oxoglutarate transaminase 3"/>
    <property type="match status" value="1"/>
</dbReference>